<dbReference type="RefSeq" id="WP_387893162.1">
    <property type="nucleotide sequence ID" value="NZ_JBIAWJ010000042.1"/>
</dbReference>
<name>A0ABW6UVR4_9ACTN</name>
<feature type="transmembrane region" description="Helical" evidence="1">
    <location>
        <begin position="57"/>
        <end position="80"/>
    </location>
</feature>
<dbReference type="EMBL" id="JBIAWJ010000042">
    <property type="protein sequence ID" value="MFF4527573.1"/>
    <property type="molecule type" value="Genomic_DNA"/>
</dbReference>
<feature type="transmembrane region" description="Helical" evidence="1">
    <location>
        <begin position="92"/>
        <end position="116"/>
    </location>
</feature>
<proteinExistence type="predicted"/>
<organism evidence="2 3">
    <name type="scientific">Streptomyces bluensis</name>
    <dbReference type="NCBI Taxonomy" id="33897"/>
    <lineage>
        <taxon>Bacteria</taxon>
        <taxon>Bacillati</taxon>
        <taxon>Actinomycetota</taxon>
        <taxon>Actinomycetes</taxon>
        <taxon>Kitasatosporales</taxon>
        <taxon>Streptomycetaceae</taxon>
        <taxon>Streptomyces</taxon>
    </lineage>
</organism>
<evidence type="ECO:0000313" key="2">
    <source>
        <dbReference type="EMBL" id="MFF4527573.1"/>
    </source>
</evidence>
<gene>
    <name evidence="2" type="ORF">ACFY1D_40125</name>
</gene>
<reference evidence="2 3" key="1">
    <citation type="submission" date="2024-10" db="EMBL/GenBank/DDBJ databases">
        <title>The Natural Products Discovery Center: Release of the First 8490 Sequenced Strains for Exploring Actinobacteria Biosynthetic Diversity.</title>
        <authorList>
            <person name="Kalkreuter E."/>
            <person name="Kautsar S.A."/>
            <person name="Yang D."/>
            <person name="Bader C.D."/>
            <person name="Teijaro C.N."/>
            <person name="Fluegel L."/>
            <person name="Davis C.M."/>
            <person name="Simpson J.R."/>
            <person name="Lauterbach L."/>
            <person name="Steele A.D."/>
            <person name="Gui C."/>
            <person name="Meng S."/>
            <person name="Li G."/>
            <person name="Viehrig K."/>
            <person name="Ye F."/>
            <person name="Su P."/>
            <person name="Kiefer A.F."/>
            <person name="Nichols A."/>
            <person name="Cepeda A.J."/>
            <person name="Yan W."/>
            <person name="Fan B."/>
            <person name="Jiang Y."/>
            <person name="Adhikari A."/>
            <person name="Zheng C.-J."/>
            <person name="Schuster L."/>
            <person name="Cowan T.M."/>
            <person name="Smanski M.J."/>
            <person name="Chevrette M.G."/>
            <person name="De Carvalho L.P.S."/>
            <person name="Shen B."/>
        </authorList>
    </citation>
    <scope>NUCLEOTIDE SEQUENCE [LARGE SCALE GENOMIC DNA]</scope>
    <source>
        <strain evidence="2 3">NPDC001390</strain>
    </source>
</reference>
<keyword evidence="1" id="KW-0472">Membrane</keyword>
<keyword evidence="1" id="KW-0812">Transmembrane</keyword>
<comment type="caution">
    <text evidence="2">The sequence shown here is derived from an EMBL/GenBank/DDBJ whole genome shotgun (WGS) entry which is preliminary data.</text>
</comment>
<sequence length="121" mass="12216">MFSALLIAVFGGGALVKAATDPVVEEVYNLPNGQNRDAAIALIRSGGRAIGLIERGLLFAFLAAGQPDAAALVLAAKALARAPVDHVNHASKYFLIGTLASVIAALAMSVAARAAVGLPVL</sequence>
<keyword evidence="3" id="KW-1185">Reference proteome</keyword>
<evidence type="ECO:0000256" key="1">
    <source>
        <dbReference type="SAM" id="Phobius"/>
    </source>
</evidence>
<dbReference type="Proteomes" id="UP001602058">
    <property type="component" value="Unassembled WGS sequence"/>
</dbReference>
<protein>
    <submittedName>
        <fullName evidence="2">Uncharacterized protein</fullName>
    </submittedName>
</protein>
<keyword evidence="1" id="KW-1133">Transmembrane helix</keyword>
<accession>A0ABW6UVR4</accession>
<evidence type="ECO:0000313" key="3">
    <source>
        <dbReference type="Proteomes" id="UP001602058"/>
    </source>
</evidence>